<keyword evidence="3" id="KW-1185">Reference proteome</keyword>
<proteinExistence type="predicted"/>
<evidence type="ECO:0000313" key="2">
    <source>
        <dbReference type="EMBL" id="MPC88921.1"/>
    </source>
</evidence>
<accession>A0A5B7ITK0</accession>
<evidence type="ECO:0000256" key="1">
    <source>
        <dbReference type="SAM" id="MobiDB-lite"/>
    </source>
</evidence>
<protein>
    <submittedName>
        <fullName evidence="2">Uncharacterized protein</fullName>
    </submittedName>
</protein>
<comment type="caution">
    <text evidence="2">The sequence shown here is derived from an EMBL/GenBank/DDBJ whole genome shotgun (WGS) entry which is preliminary data.</text>
</comment>
<feature type="compositionally biased region" description="Polar residues" evidence="1">
    <location>
        <begin position="74"/>
        <end position="84"/>
    </location>
</feature>
<organism evidence="2 3">
    <name type="scientific">Portunus trituberculatus</name>
    <name type="common">Swimming crab</name>
    <name type="synonym">Neptunus trituberculatus</name>
    <dbReference type="NCBI Taxonomy" id="210409"/>
    <lineage>
        <taxon>Eukaryota</taxon>
        <taxon>Metazoa</taxon>
        <taxon>Ecdysozoa</taxon>
        <taxon>Arthropoda</taxon>
        <taxon>Crustacea</taxon>
        <taxon>Multicrustacea</taxon>
        <taxon>Malacostraca</taxon>
        <taxon>Eumalacostraca</taxon>
        <taxon>Eucarida</taxon>
        <taxon>Decapoda</taxon>
        <taxon>Pleocyemata</taxon>
        <taxon>Brachyura</taxon>
        <taxon>Eubrachyura</taxon>
        <taxon>Portunoidea</taxon>
        <taxon>Portunidae</taxon>
        <taxon>Portuninae</taxon>
        <taxon>Portunus</taxon>
    </lineage>
</organism>
<reference evidence="2 3" key="1">
    <citation type="submission" date="2019-05" db="EMBL/GenBank/DDBJ databases">
        <title>Another draft genome of Portunus trituberculatus and its Hox gene families provides insights of decapod evolution.</title>
        <authorList>
            <person name="Jeong J.-H."/>
            <person name="Song I."/>
            <person name="Kim S."/>
            <person name="Choi T."/>
            <person name="Kim D."/>
            <person name="Ryu S."/>
            <person name="Kim W."/>
        </authorList>
    </citation>
    <scope>NUCLEOTIDE SEQUENCE [LARGE SCALE GENOMIC DNA]</scope>
    <source>
        <tissue evidence="2">Muscle</tissue>
    </source>
</reference>
<dbReference type="Proteomes" id="UP000324222">
    <property type="component" value="Unassembled WGS sequence"/>
</dbReference>
<dbReference type="AlphaFoldDB" id="A0A5B7ITK0"/>
<gene>
    <name evidence="2" type="ORF">E2C01_083845</name>
</gene>
<feature type="compositionally biased region" description="Pro residues" evidence="1">
    <location>
        <begin position="85"/>
        <end position="99"/>
    </location>
</feature>
<feature type="region of interest" description="Disordered" evidence="1">
    <location>
        <begin position="74"/>
        <end position="100"/>
    </location>
</feature>
<dbReference type="EMBL" id="VSRR010079346">
    <property type="protein sequence ID" value="MPC88921.1"/>
    <property type="molecule type" value="Genomic_DNA"/>
</dbReference>
<evidence type="ECO:0000313" key="3">
    <source>
        <dbReference type="Proteomes" id="UP000324222"/>
    </source>
</evidence>
<sequence>MITDYRTKIDTPSLCISWGASLPHLGQIKTQDLDVIKSRVVAKGALVFLHEGHEATHRHATPAEEWFKPLFPGRSSTLSHSPGPTQYPSPLSQPSPVPFPTHLANPIPFPTLLAQPSTLP</sequence>
<name>A0A5B7ITK0_PORTR</name>